<dbReference type="OMA" id="GRMRRRF"/>
<keyword evidence="2" id="KW-0472">Membrane</keyword>
<feature type="compositionally biased region" description="Low complexity" evidence="1">
    <location>
        <begin position="383"/>
        <end position="398"/>
    </location>
</feature>
<dbReference type="eggNOG" id="ENOG502RZCE">
    <property type="taxonomic scope" value="Eukaryota"/>
</dbReference>
<evidence type="ECO:0000256" key="2">
    <source>
        <dbReference type="SAM" id="Phobius"/>
    </source>
</evidence>
<feature type="compositionally biased region" description="Low complexity" evidence="1">
    <location>
        <begin position="147"/>
        <end position="160"/>
    </location>
</feature>
<protein>
    <submittedName>
        <fullName evidence="3">Uncharacterized protein</fullName>
    </submittedName>
</protein>
<reference evidence="3 4" key="1">
    <citation type="journal article" date="2014" name="Nat. Commun.">
        <title>Molecular traces of alternative social organization in a termite genome.</title>
        <authorList>
            <person name="Terrapon N."/>
            <person name="Li C."/>
            <person name="Robertson H.M."/>
            <person name="Ji L."/>
            <person name="Meng X."/>
            <person name="Booth W."/>
            <person name="Chen Z."/>
            <person name="Childers C.P."/>
            <person name="Glastad K.M."/>
            <person name="Gokhale K."/>
            <person name="Gowin J."/>
            <person name="Gronenberg W."/>
            <person name="Hermansen R.A."/>
            <person name="Hu H."/>
            <person name="Hunt B.G."/>
            <person name="Huylmans A.K."/>
            <person name="Khalil S.M."/>
            <person name="Mitchell R.D."/>
            <person name="Munoz-Torres M.C."/>
            <person name="Mustard J.A."/>
            <person name="Pan H."/>
            <person name="Reese J.T."/>
            <person name="Scharf M.E."/>
            <person name="Sun F."/>
            <person name="Vogel H."/>
            <person name="Xiao J."/>
            <person name="Yang W."/>
            <person name="Yang Z."/>
            <person name="Yang Z."/>
            <person name="Zhou J."/>
            <person name="Zhu J."/>
            <person name="Brent C.S."/>
            <person name="Elsik C.G."/>
            <person name="Goodisman M.A."/>
            <person name="Liberles D.A."/>
            <person name="Roe R.M."/>
            <person name="Vargo E.L."/>
            <person name="Vilcinskas A."/>
            <person name="Wang J."/>
            <person name="Bornberg-Bauer E."/>
            <person name="Korb J."/>
            <person name="Zhang G."/>
            <person name="Liebig J."/>
        </authorList>
    </citation>
    <scope>NUCLEOTIDE SEQUENCE [LARGE SCALE GENOMIC DNA]</scope>
    <source>
        <tissue evidence="3">Whole organism</tissue>
    </source>
</reference>
<feature type="compositionally biased region" description="Polar residues" evidence="1">
    <location>
        <begin position="107"/>
        <end position="123"/>
    </location>
</feature>
<evidence type="ECO:0000256" key="1">
    <source>
        <dbReference type="SAM" id="MobiDB-lite"/>
    </source>
</evidence>
<dbReference type="OrthoDB" id="6624682at2759"/>
<evidence type="ECO:0000313" key="3">
    <source>
        <dbReference type="EMBL" id="KDR22818.1"/>
    </source>
</evidence>
<dbReference type="EMBL" id="KK852485">
    <property type="protein sequence ID" value="KDR22818.1"/>
    <property type="molecule type" value="Genomic_DNA"/>
</dbReference>
<feature type="transmembrane region" description="Helical" evidence="2">
    <location>
        <begin position="44"/>
        <end position="68"/>
    </location>
</feature>
<dbReference type="Proteomes" id="UP000027135">
    <property type="component" value="Unassembled WGS sequence"/>
</dbReference>
<gene>
    <name evidence="3" type="ORF">L798_00732</name>
</gene>
<dbReference type="InParanoid" id="A0A067RIG1"/>
<feature type="compositionally biased region" description="Basic and acidic residues" evidence="1">
    <location>
        <begin position="171"/>
        <end position="200"/>
    </location>
</feature>
<name>A0A067RIG1_ZOONE</name>
<feature type="region of interest" description="Disordered" evidence="1">
    <location>
        <begin position="339"/>
        <end position="421"/>
    </location>
</feature>
<feature type="region of interest" description="Disordered" evidence="1">
    <location>
        <begin position="145"/>
        <end position="215"/>
    </location>
</feature>
<dbReference type="AlphaFoldDB" id="A0A067RIG1"/>
<keyword evidence="4" id="KW-1185">Reference proteome</keyword>
<proteinExistence type="predicted"/>
<keyword evidence="2" id="KW-1133">Transmembrane helix</keyword>
<dbReference type="STRING" id="136037.A0A067RIG1"/>
<feature type="region of interest" description="Disordered" evidence="1">
    <location>
        <begin position="76"/>
        <end position="123"/>
    </location>
</feature>
<evidence type="ECO:0000313" key="4">
    <source>
        <dbReference type="Proteomes" id="UP000027135"/>
    </source>
</evidence>
<organism evidence="3 4">
    <name type="scientific">Zootermopsis nevadensis</name>
    <name type="common">Dampwood termite</name>
    <dbReference type="NCBI Taxonomy" id="136037"/>
    <lineage>
        <taxon>Eukaryota</taxon>
        <taxon>Metazoa</taxon>
        <taxon>Ecdysozoa</taxon>
        <taxon>Arthropoda</taxon>
        <taxon>Hexapoda</taxon>
        <taxon>Insecta</taxon>
        <taxon>Pterygota</taxon>
        <taxon>Neoptera</taxon>
        <taxon>Polyneoptera</taxon>
        <taxon>Dictyoptera</taxon>
        <taxon>Blattodea</taxon>
        <taxon>Blattoidea</taxon>
        <taxon>Termitoidae</taxon>
        <taxon>Termopsidae</taxon>
        <taxon>Zootermopsis</taxon>
    </lineage>
</organism>
<accession>A0A067RIG1</accession>
<sequence length="493" mass="52974">MKLVSNTEVTAELGYPVVTKAEPYLKSPFPLDRGWKQGRSRDTWLLVGAAIAAVCLLLLLIALLALGLGKRKRGKRRVLAGGRQSGGTRREGGTTNLGYEDDVDFKGQSTSGSRGSKTSPSFVPVASSATVTFRDADIITDQKFKGSHTSLSSGESSETSLVRRRQGNGCNEEKEYPSHASTQRKECDRRELKPDDELPVRDSPPVKPKVGTTVSPNSFLSMPSIKAFPRGANIPEPLARVLEPVNVRHLDLEGGGIIAEPARRLTRHGSVEGEDPGVIGPVVWDLHCHRVQCYQQHHGILDETVEDLVLETTRDDTTGSNVGRMRRRFHELLDDTFSLFGSQSGSPGAEEDGGSPPTLHRVHSAIVRPVCEPPLGPSEAIPRPRTTGPRRPATAAAGESRPRGAWGTCAPSPHSGTSGTLPRPLSAGPFHRPQLPGPVEITVDRTLVLSDGQLPPSDPAIPLIAAIKEELRKFQGTNVYPAISLPGSASLKP</sequence>
<keyword evidence="2" id="KW-0812">Transmembrane</keyword>